<dbReference type="EMBL" id="JANFAV010000016">
    <property type="protein sequence ID" value="MCW6536821.1"/>
    <property type="molecule type" value="Genomic_DNA"/>
</dbReference>
<evidence type="ECO:0000259" key="7">
    <source>
        <dbReference type="Pfam" id="PF00460"/>
    </source>
</evidence>
<feature type="domain" description="Flagellar hook protein FlgE D2" evidence="9">
    <location>
        <begin position="167"/>
        <end position="299"/>
    </location>
</feature>
<dbReference type="AlphaFoldDB" id="A0AA41ZCV9"/>
<reference evidence="11" key="1">
    <citation type="submission" date="2022-06" db="EMBL/GenBank/DDBJ databases">
        <title>Sphingomonas sp. nov. isolated from rhizosphere soil of tomato.</title>
        <authorList>
            <person name="Dong H."/>
            <person name="Gao R."/>
        </authorList>
    </citation>
    <scope>NUCLEOTIDE SEQUENCE</scope>
    <source>
        <strain evidence="11">MMSM24</strain>
    </source>
</reference>
<dbReference type="Pfam" id="PF22692">
    <property type="entry name" value="LlgE_F_G_D1"/>
    <property type="match status" value="1"/>
</dbReference>
<comment type="subcellular location">
    <subcellularLocation>
        <location evidence="1 5">Bacterial flagellum basal body</location>
    </subcellularLocation>
</comment>
<keyword evidence="4 5" id="KW-0975">Bacterial flagellum</keyword>
<feature type="domain" description="Flagellar basal-body/hook protein C-terminal" evidence="8">
    <location>
        <begin position="373"/>
        <end position="418"/>
    </location>
</feature>
<feature type="domain" description="Flagellar basal body rod protein N-terminal" evidence="7">
    <location>
        <begin position="3"/>
        <end position="33"/>
    </location>
</feature>
<dbReference type="Proteomes" id="UP001165565">
    <property type="component" value="Unassembled WGS sequence"/>
</dbReference>
<evidence type="ECO:0000259" key="8">
    <source>
        <dbReference type="Pfam" id="PF06429"/>
    </source>
</evidence>
<evidence type="ECO:0000256" key="6">
    <source>
        <dbReference type="SAM" id="MobiDB-lite"/>
    </source>
</evidence>
<comment type="similarity">
    <text evidence="2 5">Belongs to the flagella basal body rod proteins family.</text>
</comment>
<dbReference type="Pfam" id="PF06429">
    <property type="entry name" value="Flg_bbr_C"/>
    <property type="match status" value="1"/>
</dbReference>
<evidence type="ECO:0000259" key="10">
    <source>
        <dbReference type="Pfam" id="PF22692"/>
    </source>
</evidence>
<dbReference type="RefSeq" id="WP_265270582.1">
    <property type="nucleotide sequence ID" value="NZ_JANFAU010000006.1"/>
</dbReference>
<dbReference type="GO" id="GO:0009424">
    <property type="term" value="C:bacterial-type flagellum hook"/>
    <property type="evidence" value="ECO:0007669"/>
    <property type="project" value="TreeGrafter"/>
</dbReference>
<dbReference type="Pfam" id="PF00460">
    <property type="entry name" value="Flg_bb_rod"/>
    <property type="match status" value="1"/>
</dbReference>
<evidence type="ECO:0000313" key="12">
    <source>
        <dbReference type="Proteomes" id="UP001165565"/>
    </source>
</evidence>
<dbReference type="InterPro" id="IPR011491">
    <property type="entry name" value="FlgE_D2"/>
</dbReference>
<protein>
    <recommendedName>
        <fullName evidence="3 5">Flagellar hook protein FlgE</fullName>
    </recommendedName>
</protein>
<keyword evidence="11" id="KW-0966">Cell projection</keyword>
<evidence type="ECO:0000256" key="1">
    <source>
        <dbReference type="ARBA" id="ARBA00004117"/>
    </source>
</evidence>
<dbReference type="PANTHER" id="PTHR30435">
    <property type="entry name" value="FLAGELLAR PROTEIN"/>
    <property type="match status" value="1"/>
</dbReference>
<evidence type="ECO:0000256" key="5">
    <source>
        <dbReference type="RuleBase" id="RU362116"/>
    </source>
</evidence>
<dbReference type="Gene3D" id="2.60.98.20">
    <property type="entry name" value="Flagellar hook protein FlgE"/>
    <property type="match status" value="1"/>
</dbReference>
<comment type="caution">
    <text evidence="11">The sequence shown here is derived from an EMBL/GenBank/DDBJ whole genome shotgun (WGS) entry which is preliminary data.</text>
</comment>
<dbReference type="SUPFAM" id="SSF117143">
    <property type="entry name" value="Flagellar hook protein flgE"/>
    <property type="match status" value="1"/>
</dbReference>
<evidence type="ECO:0000256" key="4">
    <source>
        <dbReference type="ARBA" id="ARBA00023143"/>
    </source>
</evidence>
<dbReference type="GO" id="GO:0009425">
    <property type="term" value="C:bacterial-type flagellum basal body"/>
    <property type="evidence" value="ECO:0007669"/>
    <property type="project" value="UniProtKB-SubCell"/>
</dbReference>
<name>A0AA41ZCV9_9SPHN</name>
<organism evidence="11 12">
    <name type="scientific">Sphingomonas lycopersici</name>
    <dbReference type="NCBI Taxonomy" id="2951807"/>
    <lineage>
        <taxon>Bacteria</taxon>
        <taxon>Pseudomonadati</taxon>
        <taxon>Pseudomonadota</taxon>
        <taxon>Alphaproteobacteria</taxon>
        <taxon>Sphingomonadales</taxon>
        <taxon>Sphingomonadaceae</taxon>
        <taxon>Sphingomonas</taxon>
    </lineage>
</organism>
<evidence type="ECO:0000256" key="3">
    <source>
        <dbReference type="ARBA" id="ARBA00019015"/>
    </source>
</evidence>
<evidence type="ECO:0000313" key="11">
    <source>
        <dbReference type="EMBL" id="MCW6536821.1"/>
    </source>
</evidence>
<proteinExistence type="inferred from homology"/>
<evidence type="ECO:0000256" key="2">
    <source>
        <dbReference type="ARBA" id="ARBA00009677"/>
    </source>
</evidence>
<gene>
    <name evidence="11" type="ORF">NEE01_18745</name>
</gene>
<dbReference type="PANTHER" id="PTHR30435:SF1">
    <property type="entry name" value="FLAGELLAR HOOK PROTEIN FLGE"/>
    <property type="match status" value="1"/>
</dbReference>
<keyword evidence="11" id="KW-0282">Flagellum</keyword>
<comment type="function">
    <text evidence="5">A flexible structure which links the flagellar filament to the drive apparatus in the basal body.</text>
</comment>
<dbReference type="InterPro" id="IPR020013">
    <property type="entry name" value="Flagellar_FlgE/F/G"/>
</dbReference>
<dbReference type="NCBIfam" id="TIGR03506">
    <property type="entry name" value="FlgEFG_subfam"/>
    <property type="match status" value="1"/>
</dbReference>
<dbReference type="InterPro" id="IPR010930">
    <property type="entry name" value="Flg_bb/hook_C_dom"/>
</dbReference>
<sequence>MAFYTSLSGLQASQTDMATISHNLANVATNGFKKSRTEFADVIASNLTSSPTSAVGSGVLVKGNIQQFSQGNLVQSANGLDLAISGDGFFAVKPNPDAAQVDYTRNGAFSVNADNEVVDSNGGRLQVYPVDGSGAVVATGIESTVSLRLPATSGTAVPTTAVNYSLNLSSSAGLPSGGAFSRFDPSTYNNSTSTTVYDTSGNPLTMTTYFRRETTPDAAGNTNWSAYSFIGDQAVTVGGADHTTLTFNSSGQLTAGGSSTSDPVTPSGSTGAQTITLSYGSATTQLASPFNVATRSQNGAAIGQLQGVTVDAKGLVKASYSNGDVQNLGMVAIANFSNPAGLRQLGSGYWAQTGLSGAPVAGQAGSNGAGSLMSGTLEQSNVDITEELVNLIAAQRNFQANSKALDTDNQISQTIINLRS</sequence>
<feature type="region of interest" description="Disordered" evidence="6">
    <location>
        <begin position="251"/>
        <end position="270"/>
    </location>
</feature>
<feature type="domain" description="Flagellar hook protein FlgE/F/G-like D1" evidence="10">
    <location>
        <begin position="83"/>
        <end position="144"/>
    </location>
</feature>
<dbReference type="GO" id="GO:0005829">
    <property type="term" value="C:cytosol"/>
    <property type="evidence" value="ECO:0007669"/>
    <property type="project" value="TreeGrafter"/>
</dbReference>
<keyword evidence="11" id="KW-0969">Cilium</keyword>
<keyword evidence="12" id="KW-1185">Reference proteome</keyword>
<evidence type="ECO:0000259" key="9">
    <source>
        <dbReference type="Pfam" id="PF07559"/>
    </source>
</evidence>
<dbReference type="InterPro" id="IPR037925">
    <property type="entry name" value="FlgE/F/G-like"/>
</dbReference>
<dbReference type="GO" id="GO:0071978">
    <property type="term" value="P:bacterial-type flagellum-dependent swarming motility"/>
    <property type="evidence" value="ECO:0007669"/>
    <property type="project" value="TreeGrafter"/>
</dbReference>
<dbReference type="Pfam" id="PF07559">
    <property type="entry name" value="FlgE_D2"/>
    <property type="match status" value="1"/>
</dbReference>
<dbReference type="InterPro" id="IPR001444">
    <property type="entry name" value="Flag_bb_rod_N"/>
</dbReference>
<accession>A0AA41ZCV9</accession>
<dbReference type="InterPro" id="IPR053967">
    <property type="entry name" value="LlgE_F_G-like_D1"/>
</dbReference>
<dbReference type="InterPro" id="IPR037058">
    <property type="entry name" value="Falgellar_hook_FlgE_sf"/>
</dbReference>